<dbReference type="SMART" id="SM00955">
    <property type="entry name" value="RNB"/>
    <property type="match status" value="1"/>
</dbReference>
<evidence type="ECO:0000313" key="6">
    <source>
        <dbReference type="Proteomes" id="UP000238775"/>
    </source>
</evidence>
<evidence type="ECO:0000256" key="1">
    <source>
        <dbReference type="ARBA" id="ARBA00022722"/>
    </source>
</evidence>
<dbReference type="InterPro" id="IPR050180">
    <property type="entry name" value="RNR_Ribonuclease"/>
</dbReference>
<comment type="caution">
    <text evidence="5">The sequence shown here is derived from an EMBL/GenBank/DDBJ whole genome shotgun (WGS) entry which is preliminary data.</text>
</comment>
<dbReference type="EMBL" id="PGWZ01000643">
    <property type="protein sequence ID" value="PPJ68892.1"/>
    <property type="molecule type" value="Genomic_DNA"/>
</dbReference>
<organism evidence="5 6">
    <name type="scientific">Staphylococcus aureus</name>
    <dbReference type="NCBI Taxonomy" id="1280"/>
    <lineage>
        <taxon>Bacteria</taxon>
        <taxon>Bacillati</taxon>
        <taxon>Bacillota</taxon>
        <taxon>Bacilli</taxon>
        <taxon>Bacillales</taxon>
        <taxon>Staphylococcaceae</taxon>
        <taxon>Staphylococcus</taxon>
    </lineage>
</organism>
<dbReference type="GO" id="GO:0004527">
    <property type="term" value="F:exonuclease activity"/>
    <property type="evidence" value="ECO:0007669"/>
    <property type="project" value="UniProtKB-KW"/>
</dbReference>
<dbReference type="GO" id="GO:0006402">
    <property type="term" value="P:mRNA catabolic process"/>
    <property type="evidence" value="ECO:0007669"/>
    <property type="project" value="TreeGrafter"/>
</dbReference>
<proteinExistence type="predicted"/>
<accession>A0A7Z1MY17</accession>
<dbReference type="PANTHER" id="PTHR23355:SF9">
    <property type="entry name" value="DIS3-LIKE EXONUCLEASE 2"/>
    <property type="match status" value="1"/>
</dbReference>
<evidence type="ECO:0000313" key="5">
    <source>
        <dbReference type="EMBL" id="PPJ68892.1"/>
    </source>
</evidence>
<evidence type="ECO:0000256" key="3">
    <source>
        <dbReference type="ARBA" id="ARBA00022839"/>
    </source>
</evidence>
<protein>
    <submittedName>
        <fullName evidence="5">Ribonuclease R</fullName>
    </submittedName>
</protein>
<dbReference type="InterPro" id="IPR001900">
    <property type="entry name" value="RNase_II/R"/>
</dbReference>
<dbReference type="GO" id="GO:0005829">
    <property type="term" value="C:cytosol"/>
    <property type="evidence" value="ECO:0007669"/>
    <property type="project" value="TreeGrafter"/>
</dbReference>
<sequence>DNPEGHVSAILGHKNDPGVDILSIIYQHGIEIEFPDDVLQEAEEVPDVIEPSEIEGRRDLRDELTITIDGADAKDLDDAIAVKKLKNGNNELTVRIADVSYYVKEGSALDKEAYDRATSVYLVDRVIPMIPHRLSNGICSLNPEEDRLTLSCRMEINERGEVVKHEIFDSVIHSNYRM</sequence>
<dbReference type="InterPro" id="IPR040476">
    <property type="entry name" value="CSD2"/>
</dbReference>
<dbReference type="Pfam" id="PF00773">
    <property type="entry name" value="RNB"/>
    <property type="match status" value="1"/>
</dbReference>
<gene>
    <name evidence="5" type="ORF">CV021_16230</name>
</gene>
<evidence type="ECO:0000259" key="4">
    <source>
        <dbReference type="SMART" id="SM00955"/>
    </source>
</evidence>
<feature type="domain" description="RNB" evidence="4">
    <location>
        <begin position="57"/>
        <end position="178"/>
    </location>
</feature>
<keyword evidence="2" id="KW-0378">Hydrolase</keyword>
<feature type="non-terminal residue" evidence="5">
    <location>
        <position position="1"/>
    </location>
</feature>
<dbReference type="InterPro" id="IPR012340">
    <property type="entry name" value="NA-bd_OB-fold"/>
</dbReference>
<keyword evidence="1" id="KW-0540">Nuclease</keyword>
<evidence type="ECO:0000256" key="2">
    <source>
        <dbReference type="ARBA" id="ARBA00022801"/>
    </source>
</evidence>
<dbReference type="RefSeq" id="WP_154700754.1">
    <property type="nucleotide sequence ID" value="NZ_PGWZ01000643.1"/>
</dbReference>
<feature type="non-terminal residue" evidence="5">
    <location>
        <position position="178"/>
    </location>
</feature>
<dbReference type="GO" id="GO:0003723">
    <property type="term" value="F:RNA binding"/>
    <property type="evidence" value="ECO:0007669"/>
    <property type="project" value="InterPro"/>
</dbReference>
<dbReference type="Proteomes" id="UP000238775">
    <property type="component" value="Unassembled WGS sequence"/>
</dbReference>
<dbReference type="GO" id="GO:0004540">
    <property type="term" value="F:RNA nuclease activity"/>
    <property type="evidence" value="ECO:0007669"/>
    <property type="project" value="InterPro"/>
</dbReference>
<dbReference type="AlphaFoldDB" id="A0A7Z1MY17"/>
<keyword evidence="3" id="KW-0269">Exonuclease</keyword>
<dbReference type="PANTHER" id="PTHR23355">
    <property type="entry name" value="RIBONUCLEASE"/>
    <property type="match status" value="1"/>
</dbReference>
<reference evidence="5 6" key="1">
    <citation type="submission" date="2017-11" db="EMBL/GenBank/DDBJ databases">
        <authorList>
            <person name="Founou R.C."/>
            <person name="Founou L."/>
            <person name="Allam M."/>
            <person name="Ismail A."/>
            <person name="Essack S.Y."/>
        </authorList>
    </citation>
    <scope>NUCLEOTIDE SEQUENCE [LARGE SCALE GENOMIC DNA]</scope>
    <source>
        <strain evidence="5 6">G703N2B1</strain>
    </source>
</reference>
<dbReference type="SUPFAM" id="SSF50249">
    <property type="entry name" value="Nucleic acid-binding proteins"/>
    <property type="match status" value="1"/>
</dbReference>
<dbReference type="Pfam" id="PF17876">
    <property type="entry name" value="CSD2"/>
    <property type="match status" value="1"/>
</dbReference>
<name>A0A7Z1MY17_STAAU</name>